<keyword evidence="10" id="KW-1185">Reference proteome</keyword>
<keyword evidence="5" id="KW-0479">Metal-binding</keyword>
<dbReference type="PANTHER" id="PTHR22930">
    <property type="match status" value="1"/>
</dbReference>
<evidence type="ECO:0000256" key="7">
    <source>
        <dbReference type="ARBA" id="ARBA00023242"/>
    </source>
</evidence>
<evidence type="ECO:0000256" key="5">
    <source>
        <dbReference type="ARBA" id="ARBA00022723"/>
    </source>
</evidence>
<dbReference type="AlphaFoldDB" id="A0AAV6X9N7"/>
<comment type="subcellular location">
    <subcellularLocation>
        <location evidence="2">Nucleus</location>
    </subcellularLocation>
</comment>
<dbReference type="InterPro" id="IPR027806">
    <property type="entry name" value="HARBI1_dom"/>
</dbReference>
<dbReference type="GO" id="GO:0046872">
    <property type="term" value="F:metal ion binding"/>
    <property type="evidence" value="ECO:0007669"/>
    <property type="project" value="UniProtKB-KW"/>
</dbReference>
<accession>A0AAV6X9N7</accession>
<comment type="similarity">
    <text evidence="3">Belongs to the HARBI1 family.</text>
</comment>
<proteinExistence type="inferred from homology"/>
<evidence type="ECO:0000256" key="1">
    <source>
        <dbReference type="ARBA" id="ARBA00001968"/>
    </source>
</evidence>
<keyword evidence="6" id="KW-0378">Hydrolase</keyword>
<dbReference type="Pfam" id="PF13359">
    <property type="entry name" value="DDE_Tnp_4"/>
    <property type="match status" value="1"/>
</dbReference>
<keyword evidence="4" id="KW-0540">Nuclease</keyword>
<dbReference type="GO" id="GO:0016787">
    <property type="term" value="F:hydrolase activity"/>
    <property type="evidence" value="ECO:0007669"/>
    <property type="project" value="UniProtKB-KW"/>
</dbReference>
<evidence type="ECO:0000256" key="3">
    <source>
        <dbReference type="ARBA" id="ARBA00006958"/>
    </source>
</evidence>
<gene>
    <name evidence="9" type="ORF">BUALT_Bualt07G0051900</name>
</gene>
<dbReference type="GO" id="GO:0004518">
    <property type="term" value="F:nuclease activity"/>
    <property type="evidence" value="ECO:0007669"/>
    <property type="project" value="UniProtKB-KW"/>
</dbReference>
<feature type="domain" description="DDE Tnp4" evidence="8">
    <location>
        <begin position="104"/>
        <end position="149"/>
    </location>
</feature>
<reference evidence="9" key="1">
    <citation type="submission" date="2019-10" db="EMBL/GenBank/DDBJ databases">
        <authorList>
            <person name="Zhang R."/>
            <person name="Pan Y."/>
            <person name="Wang J."/>
            <person name="Ma R."/>
            <person name="Yu S."/>
        </authorList>
    </citation>
    <scope>NUCLEOTIDE SEQUENCE</scope>
    <source>
        <strain evidence="9">LA-IB0</strain>
        <tissue evidence="9">Leaf</tissue>
    </source>
</reference>
<dbReference type="InterPro" id="IPR045249">
    <property type="entry name" value="HARBI1-like"/>
</dbReference>
<evidence type="ECO:0000313" key="9">
    <source>
        <dbReference type="EMBL" id="KAG8379089.1"/>
    </source>
</evidence>
<dbReference type="PANTHER" id="PTHR22930:SF293">
    <property type="entry name" value="PROTEIN ALP1-LIKE"/>
    <property type="match status" value="1"/>
</dbReference>
<evidence type="ECO:0000256" key="6">
    <source>
        <dbReference type="ARBA" id="ARBA00022801"/>
    </source>
</evidence>
<dbReference type="Proteomes" id="UP000826271">
    <property type="component" value="Unassembled WGS sequence"/>
</dbReference>
<comment type="caution">
    <text evidence="9">The sequence shown here is derived from an EMBL/GenBank/DDBJ whole genome shotgun (WGS) entry which is preliminary data.</text>
</comment>
<evidence type="ECO:0000256" key="2">
    <source>
        <dbReference type="ARBA" id="ARBA00004123"/>
    </source>
</evidence>
<dbReference type="EMBL" id="WHWC01000007">
    <property type="protein sequence ID" value="KAG8379089.1"/>
    <property type="molecule type" value="Genomic_DNA"/>
</dbReference>
<organism evidence="9 10">
    <name type="scientific">Buddleja alternifolia</name>
    <dbReference type="NCBI Taxonomy" id="168488"/>
    <lineage>
        <taxon>Eukaryota</taxon>
        <taxon>Viridiplantae</taxon>
        <taxon>Streptophyta</taxon>
        <taxon>Embryophyta</taxon>
        <taxon>Tracheophyta</taxon>
        <taxon>Spermatophyta</taxon>
        <taxon>Magnoliopsida</taxon>
        <taxon>eudicotyledons</taxon>
        <taxon>Gunneridae</taxon>
        <taxon>Pentapetalae</taxon>
        <taxon>asterids</taxon>
        <taxon>lamiids</taxon>
        <taxon>Lamiales</taxon>
        <taxon>Scrophulariaceae</taxon>
        <taxon>Buddlejeae</taxon>
        <taxon>Buddleja</taxon>
    </lineage>
</organism>
<evidence type="ECO:0000256" key="4">
    <source>
        <dbReference type="ARBA" id="ARBA00022722"/>
    </source>
</evidence>
<protein>
    <recommendedName>
        <fullName evidence="8">DDE Tnp4 domain-containing protein</fullName>
    </recommendedName>
</protein>
<name>A0AAV6X9N7_9LAMI</name>
<keyword evidence="7" id="KW-0539">Nucleus</keyword>
<evidence type="ECO:0000259" key="8">
    <source>
        <dbReference type="Pfam" id="PF13359"/>
    </source>
</evidence>
<comment type="cofactor">
    <cofactor evidence="1">
        <name>a divalent metal cation</name>
        <dbReference type="ChEBI" id="CHEBI:60240"/>
    </cofactor>
</comment>
<sequence length="169" mass="19209">MHDVVSFNDETCVDNLKMSRNAFGCLCYILENSGGLINTKNVTICYTISKHFNGVLPALLELHILFLIKPTPIEDDTTNERWKWFKGCLDALNGTYILLRLAQKEKPLYRNSKGDASVNVLVVCDINMHYVYILSGWEGSAADSRVLKDVITREQWFRVLDGMQLGTVF</sequence>
<dbReference type="GO" id="GO:0005634">
    <property type="term" value="C:nucleus"/>
    <property type="evidence" value="ECO:0007669"/>
    <property type="project" value="UniProtKB-SubCell"/>
</dbReference>
<evidence type="ECO:0000313" key="10">
    <source>
        <dbReference type="Proteomes" id="UP000826271"/>
    </source>
</evidence>